<evidence type="ECO:0000256" key="4">
    <source>
        <dbReference type="ARBA" id="ARBA00038560"/>
    </source>
</evidence>
<keyword evidence="10" id="KW-0966">Cell projection</keyword>
<evidence type="ECO:0000259" key="8">
    <source>
        <dbReference type="Pfam" id="PF06429"/>
    </source>
</evidence>
<dbReference type="Pfam" id="PF00460">
    <property type="entry name" value="Flg_bb_rod"/>
    <property type="match status" value="1"/>
</dbReference>
<dbReference type="NCBIfam" id="NF009280">
    <property type="entry name" value="PRK12640.1"/>
    <property type="match status" value="1"/>
</dbReference>
<dbReference type="GO" id="GO:0030694">
    <property type="term" value="C:bacterial-type flagellum basal body, rod"/>
    <property type="evidence" value="ECO:0007669"/>
    <property type="project" value="UniProtKB-UniRule"/>
</dbReference>
<dbReference type="KEGG" id="tcl:Tchl_0361"/>
<dbReference type="PANTHER" id="PTHR30435">
    <property type="entry name" value="FLAGELLAR PROTEIN"/>
    <property type="match status" value="1"/>
</dbReference>
<evidence type="ECO:0000256" key="3">
    <source>
        <dbReference type="ARBA" id="ARBA00023143"/>
    </source>
</evidence>
<proteinExistence type="inferred from homology"/>
<evidence type="ECO:0000313" key="10">
    <source>
        <dbReference type="EMBL" id="APR03233.1"/>
    </source>
</evidence>
<keyword evidence="11" id="KW-1185">Reference proteome</keyword>
<comment type="similarity">
    <text evidence="2 6">Belongs to the flagella basal body rod proteins family.</text>
</comment>
<comment type="subunit">
    <text evidence="4 6">The basal body constitutes a major portion of the flagellar organelle and consists of five rings (E,L,P,S, and M) mounted on a central rod. The rod consists of about 26 subunits of FlgG in the distal portion, and FlgB, FlgC and FlgF are thought to build up the proximal portion of the rod with about 6 subunits each.</text>
</comment>
<dbReference type="InterPro" id="IPR037925">
    <property type="entry name" value="FlgE/F/G-like"/>
</dbReference>
<evidence type="ECO:0000256" key="1">
    <source>
        <dbReference type="ARBA" id="ARBA00004117"/>
    </source>
</evidence>
<dbReference type="RefSeq" id="WP_075146877.1">
    <property type="nucleotide sequence ID" value="NZ_CP018839.1"/>
</dbReference>
<evidence type="ECO:0000313" key="11">
    <source>
        <dbReference type="Proteomes" id="UP000185739"/>
    </source>
</evidence>
<sequence length="252" mass="25945">MDRILYTAMSGASQTMAQQEVVSHNLANVSTSGFRAQLHAARAVPVEGVGTLPTRVSTVASTPGADFRAGPITRTGRALDIALEGEGWIAVQAAGGGEAYTRRGDLQLDGAGMLTSNGRPVVGEGGPLMVPPGADTFIGSDGTVSVIGVGENPKALVAVGRIKLVDGRGAALQRGDDGLFRPPPDAEGNIAPLPASDRQRLISGALEGSNVSAVETMVSMIDLARRYEMQMKVIGTADENAQRANSLLSLQG</sequence>
<keyword evidence="3 6" id="KW-0975">Bacterial flagellum</keyword>
<dbReference type="EMBL" id="CP018839">
    <property type="protein sequence ID" value="APR03233.1"/>
    <property type="molecule type" value="Genomic_DNA"/>
</dbReference>
<dbReference type="InterPro" id="IPR010930">
    <property type="entry name" value="Flg_bb/hook_C_dom"/>
</dbReference>
<dbReference type="Pfam" id="PF06429">
    <property type="entry name" value="Flg_bbr_C"/>
    <property type="match status" value="1"/>
</dbReference>
<evidence type="ECO:0000256" key="6">
    <source>
        <dbReference type="RuleBase" id="RU362116"/>
    </source>
</evidence>
<dbReference type="InterPro" id="IPR001444">
    <property type="entry name" value="Flag_bb_rod_N"/>
</dbReference>
<feature type="domain" description="Flagellar basal body rod protein N-terminal" evidence="7">
    <location>
        <begin position="5"/>
        <end position="35"/>
    </location>
</feature>
<dbReference type="Pfam" id="PF22692">
    <property type="entry name" value="LlgE_F_G_D1"/>
    <property type="match status" value="1"/>
</dbReference>
<name>A0A1H5WA05_9RHOO</name>
<keyword evidence="10" id="KW-0969">Cilium</keyword>
<accession>A0A1H5WA05</accession>
<evidence type="ECO:0000259" key="9">
    <source>
        <dbReference type="Pfam" id="PF22692"/>
    </source>
</evidence>
<evidence type="ECO:0000259" key="7">
    <source>
        <dbReference type="Pfam" id="PF00460"/>
    </source>
</evidence>
<organism evidence="10 11">
    <name type="scientific">Thauera chlorobenzoica</name>
    <dbReference type="NCBI Taxonomy" id="96773"/>
    <lineage>
        <taxon>Bacteria</taxon>
        <taxon>Pseudomonadati</taxon>
        <taxon>Pseudomonadota</taxon>
        <taxon>Betaproteobacteria</taxon>
        <taxon>Rhodocyclales</taxon>
        <taxon>Zoogloeaceae</taxon>
        <taxon>Thauera</taxon>
    </lineage>
</organism>
<feature type="domain" description="Flagellar basal-body/hook protein C-terminal" evidence="8">
    <location>
        <begin position="203"/>
        <end position="247"/>
    </location>
</feature>
<dbReference type="STRING" id="96773.Tchl_0361"/>
<dbReference type="NCBIfam" id="TIGR03506">
    <property type="entry name" value="FlgEFG_subfam"/>
    <property type="match status" value="1"/>
</dbReference>
<dbReference type="SUPFAM" id="SSF117143">
    <property type="entry name" value="Flagellar hook protein flgE"/>
    <property type="match status" value="1"/>
</dbReference>
<evidence type="ECO:0000256" key="2">
    <source>
        <dbReference type="ARBA" id="ARBA00009677"/>
    </source>
</evidence>
<dbReference type="Proteomes" id="UP000185739">
    <property type="component" value="Chromosome"/>
</dbReference>
<comment type="subcellular location">
    <subcellularLocation>
        <location evidence="1 6">Bacterial flagellum basal body</location>
    </subcellularLocation>
</comment>
<protein>
    <recommendedName>
        <fullName evidence="5 6">Flagellar basal-body rod protein FlgF</fullName>
    </recommendedName>
</protein>
<dbReference type="AlphaFoldDB" id="A0A1H5WA05"/>
<dbReference type="OrthoDB" id="9804559at2"/>
<dbReference type="InterPro" id="IPR020013">
    <property type="entry name" value="Flagellar_FlgE/F/G"/>
</dbReference>
<dbReference type="InterPro" id="IPR053967">
    <property type="entry name" value="LlgE_F_G-like_D1"/>
</dbReference>
<dbReference type="PANTHER" id="PTHR30435:SF18">
    <property type="entry name" value="FLAGELLAR BASAL-BODY ROD PROTEIN FLGF"/>
    <property type="match status" value="1"/>
</dbReference>
<keyword evidence="10" id="KW-0282">Flagellum</keyword>
<dbReference type="GO" id="GO:0071978">
    <property type="term" value="P:bacterial-type flagellum-dependent swarming motility"/>
    <property type="evidence" value="ECO:0007669"/>
    <property type="project" value="TreeGrafter"/>
</dbReference>
<reference evidence="10 11" key="1">
    <citation type="submission" date="2016-12" db="EMBL/GenBank/DDBJ databases">
        <title>Complete genome sequence of Thauera chlorobenzoica, a Betaproteobacterium degrading haloaromatics anaerobically to CO2 and halides.</title>
        <authorList>
            <person name="Goris T."/>
            <person name="Mergelsberg M."/>
            <person name="Boll M."/>
        </authorList>
    </citation>
    <scope>NUCLEOTIDE SEQUENCE [LARGE SCALE GENOMIC DNA]</scope>
    <source>
        <strain evidence="10 11">3CB1</strain>
    </source>
</reference>
<evidence type="ECO:0000256" key="5">
    <source>
        <dbReference type="ARBA" id="ARBA00040228"/>
    </source>
</evidence>
<feature type="domain" description="Flagellar hook protein FlgE/F/G-like D1" evidence="9">
    <location>
        <begin position="82"/>
        <end position="146"/>
    </location>
</feature>
<gene>
    <name evidence="10" type="ORF">Tchl_0361</name>
</gene>